<comment type="similarity">
    <text evidence="1">Belongs to the DNA2/NAM7 helicase family.</text>
</comment>
<dbReference type="InterPro" id="IPR041679">
    <property type="entry name" value="DNA2/NAM7-like_C"/>
</dbReference>
<keyword evidence="3" id="KW-0378">Hydrolase</keyword>
<dbReference type="GO" id="GO:0016787">
    <property type="term" value="F:hydrolase activity"/>
    <property type="evidence" value="ECO:0007669"/>
    <property type="project" value="UniProtKB-KW"/>
</dbReference>
<evidence type="ECO:0000256" key="5">
    <source>
        <dbReference type="ARBA" id="ARBA00022840"/>
    </source>
</evidence>
<dbReference type="RefSeq" id="WP_072966604.1">
    <property type="nucleotide sequence ID" value="NZ_FRAJ01000008.1"/>
</dbReference>
<evidence type="ECO:0000259" key="6">
    <source>
        <dbReference type="PROSITE" id="PS51192"/>
    </source>
</evidence>
<evidence type="ECO:0000256" key="4">
    <source>
        <dbReference type="ARBA" id="ARBA00022806"/>
    </source>
</evidence>
<dbReference type="EMBL" id="FRAJ01000008">
    <property type="protein sequence ID" value="SHK07601.1"/>
    <property type="molecule type" value="Genomic_DNA"/>
</dbReference>
<accession>A0A1M6PI29</accession>
<dbReference type="InterPro" id="IPR047187">
    <property type="entry name" value="SF1_C_Upf1"/>
</dbReference>
<protein>
    <submittedName>
        <fullName evidence="7">Superfamily I DNA and/or RNA helicase</fullName>
    </submittedName>
</protein>
<dbReference type="CDD" id="cd18808">
    <property type="entry name" value="SF1_C_Upf1"/>
    <property type="match status" value="1"/>
</dbReference>
<dbReference type="SMART" id="SM00382">
    <property type="entry name" value="AAA"/>
    <property type="match status" value="1"/>
</dbReference>
<evidence type="ECO:0000256" key="3">
    <source>
        <dbReference type="ARBA" id="ARBA00022801"/>
    </source>
</evidence>
<dbReference type="InterPro" id="IPR041677">
    <property type="entry name" value="DNA2/NAM7_AAA_11"/>
</dbReference>
<dbReference type="Pfam" id="PF13086">
    <property type="entry name" value="AAA_11"/>
    <property type="match status" value="1"/>
</dbReference>
<keyword evidence="2" id="KW-0547">Nucleotide-binding</keyword>
<name>A0A1M6PI29_9FIRM</name>
<dbReference type="InterPro" id="IPR014001">
    <property type="entry name" value="Helicase_ATP-bd"/>
</dbReference>
<dbReference type="PANTHER" id="PTHR43788:SF8">
    <property type="entry name" value="DNA-BINDING PROTEIN SMUBP-2"/>
    <property type="match status" value="1"/>
</dbReference>
<keyword evidence="8" id="KW-1185">Reference proteome</keyword>
<dbReference type="SMART" id="SM00487">
    <property type="entry name" value="DEXDc"/>
    <property type="match status" value="1"/>
</dbReference>
<gene>
    <name evidence="7" type="ORF">SAMN02745883_01215</name>
</gene>
<dbReference type="Proteomes" id="UP000184082">
    <property type="component" value="Unassembled WGS sequence"/>
</dbReference>
<organism evidence="7 8">
    <name type="scientific">Caminicella sporogenes DSM 14501</name>
    <dbReference type="NCBI Taxonomy" id="1121266"/>
    <lineage>
        <taxon>Bacteria</taxon>
        <taxon>Bacillati</taxon>
        <taxon>Bacillota</taxon>
        <taxon>Clostridia</taxon>
        <taxon>Peptostreptococcales</taxon>
        <taxon>Caminicellaceae</taxon>
        <taxon>Caminicella</taxon>
    </lineage>
</organism>
<proteinExistence type="inferred from homology"/>
<dbReference type="InterPro" id="IPR050534">
    <property type="entry name" value="Coronavir_polyprotein_1ab"/>
</dbReference>
<dbReference type="Gene3D" id="3.40.50.300">
    <property type="entry name" value="P-loop containing nucleotide triphosphate hydrolases"/>
    <property type="match status" value="2"/>
</dbReference>
<dbReference type="Pfam" id="PF13087">
    <property type="entry name" value="AAA_12"/>
    <property type="match status" value="1"/>
</dbReference>
<feature type="domain" description="Helicase ATP-binding" evidence="6">
    <location>
        <begin position="1028"/>
        <end position="1199"/>
    </location>
</feature>
<dbReference type="PANTHER" id="PTHR43788">
    <property type="entry name" value="DNA2/NAM7 HELICASE FAMILY MEMBER"/>
    <property type="match status" value="1"/>
</dbReference>
<dbReference type="SUPFAM" id="SSF52540">
    <property type="entry name" value="P-loop containing nucleoside triphosphate hydrolases"/>
    <property type="match status" value="1"/>
</dbReference>
<sequence length="1500" mass="176643">MEYIFDKSILKELSNDNGCMKYVINRLDQRWQEECNKNNIDKNSPIRDYLINNKKLISKHTLPDKPPLQKYQEEGNISEALMIYELSYRYNIGTNLNNKNKDDIYEKFLDTRPNSCELLFDRNNRNELKSIIKNGKFKNKDLCVIINSTSQNLQFKDIMNPNKYRYIYQFKFDVNDNFYYQFIKDNNILNKIRVYDKRIKFDSFKPDLIEIIKSKDPKYLGCDILDLNYNIKKSDNTKIKLKICDIKKSEFNSGYFIELGIYMLALNSFLISNKLDKIYEVVANASIYPQKNDEDDIERETRIQDPNYELEEYVAEYVSIQDSIKNIFNKGIINVIDLIEQGNTKEYNKIKLTSKCQTCDYYGGQFSDKVKEKVAQLNEENGTNITIEQYYNDPLNNYCRYKVLNTNDINQLTCLKNGAKSVLLSRGIDDIAKLQSEAMNNNSILFDENISLKAEKETILNSIKLINQNKKYEYIPNSKTMNIPKFSNLTFFIEERHDSQQRSLSFSFIYSFTGKDSNGNVVKENNFKSPYIAILDDNSFTKRREKREFLDFLIEINNIMIKYENYLNNYNKPATYSINYWGDKCIEHFKNLFIEVFKFIKSKGNGIEDIYRDLTLSQIKDKKREITKLLYRFDSFFTYDGELEDYRVVEKSPFFDLKKGIEDILSINTKINNTLHQVHNIISSSKQKKPLYHKPDSDDFNGFVFSNIWNNWKNNVEKRKFINSIENIIKDRLFMMYNIFTNIDSKYKKGESPNIPLLPNISMFPKLKFGLDLYLFSKLNAAYSLIEKEAIHNEMVYRKSVLGKAMFLKKEIKDNIRLSTTNQTKDEILNKHFNGKPFTKCLYKVYEIDDNSVDANYDEKAFGIIIYPFNKSEYIYKKFATKQYPNTIYYDPEKELIGFDPFTYKEKGRTTKSYKDAISISIEAFDRFDKYIILKLDTDTLMIFDLLENKYGFDFSRDIVLETKHVDIWSNRLKSCLNRIQNKKIAVELLEEFDPKLINSYTKLDIEKEMKKYYSGYIPLNVPQIEAIVNIINHRLTLLWGPPGTGKTHTILHLLMFYYNIKKGQKTRILIMGNYDATDNILKGIVNKLDFSDVSVVRVKSANRPDANLAKFSLLQYEEFIADTSRSDYDNEKDRILKLKNNFQIFTATPEQIEKVFVKGATNTRFKFDLIIIDEASQMDVGHFTPALLKIDNNTQILLAGDHLQLSPISKVSIDEGDKNYYSSIFNYYNNEFYSSYRNILRRDLLYNRRSNRVIVDFGKLAFSYPSGYKSDSSIEDKKIQYMKQLNYNYFYDLILNPDYPIVLLTYDDGNSNQYNKFEAEEVIKITKNIYDKKIIGFGKGSEYDLFEFFDKGVGIVVPHRAQRTRIQKRLIEIFTPLVKAEDAEKLKEKIIASVDTVEKYQGQQREIIICSFVLGNIDIIAQEEEFIYNPNRLNVMISRARFKVIVLASNELISNVSDNYEVIELQKSLKKLLDYCEHEVEINERDWKCRKGKLRYKSF</sequence>
<evidence type="ECO:0000313" key="7">
    <source>
        <dbReference type="EMBL" id="SHK07601.1"/>
    </source>
</evidence>
<evidence type="ECO:0000256" key="2">
    <source>
        <dbReference type="ARBA" id="ARBA00022741"/>
    </source>
</evidence>
<reference evidence="7 8" key="1">
    <citation type="submission" date="2016-11" db="EMBL/GenBank/DDBJ databases">
        <authorList>
            <person name="Jaros S."/>
            <person name="Januszkiewicz K."/>
            <person name="Wedrychowicz H."/>
        </authorList>
    </citation>
    <scope>NUCLEOTIDE SEQUENCE [LARGE SCALE GENOMIC DNA]</scope>
    <source>
        <strain evidence="7 8">DSM 14501</strain>
    </source>
</reference>
<dbReference type="GO" id="GO:0005524">
    <property type="term" value="F:ATP binding"/>
    <property type="evidence" value="ECO:0007669"/>
    <property type="project" value="UniProtKB-KW"/>
</dbReference>
<keyword evidence="5" id="KW-0067">ATP-binding</keyword>
<dbReference type="InterPro" id="IPR003593">
    <property type="entry name" value="AAA+_ATPase"/>
</dbReference>
<dbReference type="STRING" id="1121266.SAMN02745883_01215"/>
<evidence type="ECO:0000256" key="1">
    <source>
        <dbReference type="ARBA" id="ARBA00007913"/>
    </source>
</evidence>
<dbReference type="InterPro" id="IPR027417">
    <property type="entry name" value="P-loop_NTPase"/>
</dbReference>
<dbReference type="PROSITE" id="PS51192">
    <property type="entry name" value="HELICASE_ATP_BIND_1"/>
    <property type="match status" value="1"/>
</dbReference>
<evidence type="ECO:0000313" key="8">
    <source>
        <dbReference type="Proteomes" id="UP000184082"/>
    </source>
</evidence>
<keyword evidence="4 7" id="KW-0347">Helicase</keyword>
<dbReference type="GO" id="GO:0043139">
    <property type="term" value="F:5'-3' DNA helicase activity"/>
    <property type="evidence" value="ECO:0007669"/>
    <property type="project" value="TreeGrafter"/>
</dbReference>